<accession>A0A510V3I4</accession>
<dbReference type="Proteomes" id="UP000321118">
    <property type="component" value="Unassembled WGS sequence"/>
</dbReference>
<keyword evidence="3" id="KW-1185">Reference proteome</keyword>
<name>A0A510V3I4_9CELL</name>
<protein>
    <submittedName>
        <fullName evidence="2">Uncharacterized protein</fullName>
    </submittedName>
</protein>
<evidence type="ECO:0000313" key="2">
    <source>
        <dbReference type="EMBL" id="GEK21447.1"/>
    </source>
</evidence>
<evidence type="ECO:0000256" key="1">
    <source>
        <dbReference type="SAM" id="MobiDB-lite"/>
    </source>
</evidence>
<organism evidence="2 3">
    <name type="scientific">Cellulomonas xylanilytica</name>
    <dbReference type="NCBI Taxonomy" id="233583"/>
    <lineage>
        <taxon>Bacteria</taxon>
        <taxon>Bacillati</taxon>
        <taxon>Actinomycetota</taxon>
        <taxon>Actinomycetes</taxon>
        <taxon>Micrococcales</taxon>
        <taxon>Cellulomonadaceae</taxon>
        <taxon>Cellulomonas</taxon>
    </lineage>
</organism>
<comment type="caution">
    <text evidence="2">The sequence shown here is derived from an EMBL/GenBank/DDBJ whole genome shotgun (WGS) entry which is preliminary data.</text>
</comment>
<dbReference type="AlphaFoldDB" id="A0A510V3I4"/>
<gene>
    <name evidence="2" type="ORF">CXY01_19670</name>
</gene>
<proteinExistence type="predicted"/>
<evidence type="ECO:0000313" key="3">
    <source>
        <dbReference type="Proteomes" id="UP000321118"/>
    </source>
</evidence>
<feature type="region of interest" description="Disordered" evidence="1">
    <location>
        <begin position="43"/>
        <end position="74"/>
    </location>
</feature>
<sequence length="141" mass="15286">MNPPQLPSSWNVLPPRTVVRRSIEDVPSSAIADALATRTAAGTAGPMTFGAPAGEPHVVRRFHPPGEGDPSMSIDDAWRDSFAAFDNSGVDKGVAELHVPSGSGMGSYGDPEFREAVLRIVEERLEEETERRAWRRGSEVF</sequence>
<reference evidence="2 3" key="1">
    <citation type="submission" date="2019-07" db="EMBL/GenBank/DDBJ databases">
        <title>Whole genome shotgun sequence of Cellulomonas xylanilytica NBRC 101102.</title>
        <authorList>
            <person name="Hosoyama A."/>
            <person name="Uohara A."/>
            <person name="Ohji S."/>
            <person name="Ichikawa N."/>
        </authorList>
    </citation>
    <scope>NUCLEOTIDE SEQUENCE [LARGE SCALE GENOMIC DNA]</scope>
    <source>
        <strain evidence="2 3">NBRC 101102</strain>
    </source>
</reference>
<dbReference type="EMBL" id="BJUB01000005">
    <property type="protein sequence ID" value="GEK21447.1"/>
    <property type="molecule type" value="Genomic_DNA"/>
</dbReference>